<accession>A0ABW0MU28</accession>
<dbReference type="Proteomes" id="UP001595956">
    <property type="component" value="Unassembled WGS sequence"/>
</dbReference>
<evidence type="ECO:0000313" key="2">
    <source>
        <dbReference type="EMBL" id="MFC5491810.1"/>
    </source>
</evidence>
<keyword evidence="3" id="KW-1185">Reference proteome</keyword>
<comment type="caution">
    <text evidence="2">The sequence shown here is derived from an EMBL/GenBank/DDBJ whole genome shotgun (WGS) entry which is preliminary data.</text>
</comment>
<keyword evidence="1" id="KW-1133">Transmembrane helix</keyword>
<gene>
    <name evidence="2" type="ORF">ACFPKY_01785</name>
</gene>
<dbReference type="EMBL" id="JBHSMD010000001">
    <property type="protein sequence ID" value="MFC5491810.1"/>
    <property type="molecule type" value="Genomic_DNA"/>
</dbReference>
<feature type="transmembrane region" description="Helical" evidence="1">
    <location>
        <begin position="125"/>
        <end position="150"/>
    </location>
</feature>
<keyword evidence="1" id="KW-0472">Membrane</keyword>
<dbReference type="RefSeq" id="WP_345181269.1">
    <property type="nucleotide sequence ID" value="NZ_BAABFQ010000008.1"/>
</dbReference>
<feature type="transmembrane region" description="Helical" evidence="1">
    <location>
        <begin position="47"/>
        <end position="72"/>
    </location>
</feature>
<feature type="transmembrane region" description="Helical" evidence="1">
    <location>
        <begin position="183"/>
        <end position="201"/>
    </location>
</feature>
<organism evidence="2 3">
    <name type="scientific">Nocardioides caricicola</name>
    <dbReference type="NCBI Taxonomy" id="634770"/>
    <lineage>
        <taxon>Bacteria</taxon>
        <taxon>Bacillati</taxon>
        <taxon>Actinomycetota</taxon>
        <taxon>Actinomycetes</taxon>
        <taxon>Propionibacteriales</taxon>
        <taxon>Nocardioidaceae</taxon>
        <taxon>Nocardioides</taxon>
    </lineage>
</organism>
<sequence>MRMDWVPVSAALLLTGALALCLGSFLLPSTDDAGDTLRIVEEQGGQWLAAAAVFFLSSVFLTLGFPAVLTLFPGRGWVLGLVSGIFLELGFIGTAGFAMLMTFVRSLVQADALRESGLEAASTEAGLTVFLSVWIGGLYLGELLLGIALLRARTVPRWVPFALLAHVLTLPLSSVLPDAVAKAAILFFVLGFAGIAVHVTSPPRRRFSRARSAEPVQLSAVTRSRTCPGAASYPGK</sequence>
<feature type="transmembrane region" description="Helical" evidence="1">
    <location>
        <begin position="79"/>
        <end position="105"/>
    </location>
</feature>
<name>A0ABW0MU28_9ACTN</name>
<feature type="transmembrane region" description="Helical" evidence="1">
    <location>
        <begin position="157"/>
        <end position="177"/>
    </location>
</feature>
<reference evidence="3" key="1">
    <citation type="journal article" date="2019" name="Int. J. Syst. Evol. Microbiol.">
        <title>The Global Catalogue of Microorganisms (GCM) 10K type strain sequencing project: providing services to taxonomists for standard genome sequencing and annotation.</title>
        <authorList>
            <consortium name="The Broad Institute Genomics Platform"/>
            <consortium name="The Broad Institute Genome Sequencing Center for Infectious Disease"/>
            <person name="Wu L."/>
            <person name="Ma J."/>
        </authorList>
    </citation>
    <scope>NUCLEOTIDE SEQUENCE [LARGE SCALE GENOMIC DNA]</scope>
    <source>
        <strain evidence="3">KACC 13778</strain>
    </source>
</reference>
<evidence type="ECO:0000313" key="3">
    <source>
        <dbReference type="Proteomes" id="UP001595956"/>
    </source>
</evidence>
<protein>
    <submittedName>
        <fullName evidence="2">Uncharacterized protein</fullName>
    </submittedName>
</protein>
<proteinExistence type="predicted"/>
<evidence type="ECO:0000256" key="1">
    <source>
        <dbReference type="SAM" id="Phobius"/>
    </source>
</evidence>
<keyword evidence="1" id="KW-0812">Transmembrane</keyword>